<keyword evidence="4" id="KW-1185">Reference proteome</keyword>
<comment type="caution">
    <text evidence="3">The sequence shown here is derived from an EMBL/GenBank/DDBJ whole genome shotgun (WGS) entry which is preliminary data.</text>
</comment>
<accession>A0A1E5XQ55</accession>
<name>A0A1E5XQ55_9HYPH</name>
<dbReference type="PANTHER" id="PTHR37017:SF11">
    <property type="entry name" value="ESTERASE_LIPASE_THIOESTERASE DOMAIN-CONTAINING PROTEIN"/>
    <property type="match status" value="1"/>
</dbReference>
<dbReference type="EMBL" id="LAJE02000189">
    <property type="protein sequence ID" value="OEO30711.1"/>
    <property type="molecule type" value="Genomic_DNA"/>
</dbReference>
<sequence>MKILIGAVALAAVLGAPAALAQADKPTIVLVHGAFADASGWNGVISQLNKDGYTTIAAANPLRSLAGDAAELSALVKSIKGDVVLVGHSYAGLVVTEAASGNSNVKALVYVAAFIPDVGESAATLSAKFPGSTLGDTLQPVDLPDGGKDLYIKQAKFPDQFAADVPLDVAALMAQTQRPITEAALGGVSTVASWKTIPSFSIYGSGDLNIPAAAQVFMADRAKVVKAVEIDNASHVLMISHPGEVVELIEAAAKAR</sequence>
<dbReference type="Pfam" id="PF12697">
    <property type="entry name" value="Abhydrolase_6"/>
    <property type="match status" value="1"/>
</dbReference>
<gene>
    <name evidence="3" type="ORF">VW23_019780</name>
</gene>
<evidence type="ECO:0000313" key="4">
    <source>
        <dbReference type="Proteomes" id="UP000095463"/>
    </source>
</evidence>
<feature type="signal peptide" evidence="1">
    <location>
        <begin position="1"/>
        <end position="21"/>
    </location>
</feature>
<feature type="chain" id="PRO_5009190384" evidence="1">
    <location>
        <begin position="22"/>
        <end position="256"/>
    </location>
</feature>
<dbReference type="PANTHER" id="PTHR37017">
    <property type="entry name" value="AB HYDROLASE-1 DOMAIN-CONTAINING PROTEIN-RELATED"/>
    <property type="match status" value="1"/>
</dbReference>
<organism evidence="3 4">
    <name type="scientific">Devosia insulae DS-56</name>
    <dbReference type="NCBI Taxonomy" id="1116389"/>
    <lineage>
        <taxon>Bacteria</taxon>
        <taxon>Pseudomonadati</taxon>
        <taxon>Pseudomonadota</taxon>
        <taxon>Alphaproteobacteria</taxon>
        <taxon>Hyphomicrobiales</taxon>
        <taxon>Devosiaceae</taxon>
        <taxon>Devosia</taxon>
    </lineage>
</organism>
<evidence type="ECO:0000313" key="3">
    <source>
        <dbReference type="EMBL" id="OEO30711.1"/>
    </source>
</evidence>
<dbReference type="RefSeq" id="WP_069910058.1">
    <property type="nucleotide sequence ID" value="NZ_LAJE02000189.1"/>
</dbReference>
<proteinExistence type="predicted"/>
<dbReference type="SUPFAM" id="SSF53474">
    <property type="entry name" value="alpha/beta-Hydrolases"/>
    <property type="match status" value="1"/>
</dbReference>
<protein>
    <submittedName>
        <fullName evidence="3">Alpha/beta hydrolase</fullName>
    </submittedName>
</protein>
<feature type="domain" description="AB hydrolase-1" evidence="2">
    <location>
        <begin position="28"/>
        <end position="247"/>
    </location>
</feature>
<dbReference type="InterPro" id="IPR000073">
    <property type="entry name" value="AB_hydrolase_1"/>
</dbReference>
<evidence type="ECO:0000256" key="1">
    <source>
        <dbReference type="SAM" id="SignalP"/>
    </source>
</evidence>
<reference evidence="3 4" key="1">
    <citation type="journal article" date="2015" name="Genome Announc.">
        <title>Genome Assemblies of Three Soil-Associated Devosia species: D. insulae, D. limi, and D. soli.</title>
        <authorList>
            <person name="Hassan Y.I."/>
            <person name="Lepp D."/>
            <person name="Zhou T."/>
        </authorList>
    </citation>
    <scope>NUCLEOTIDE SEQUENCE [LARGE SCALE GENOMIC DNA]</scope>
    <source>
        <strain evidence="3 4">DS-56</strain>
    </source>
</reference>
<keyword evidence="1" id="KW-0732">Signal</keyword>
<dbReference type="GO" id="GO:0016787">
    <property type="term" value="F:hydrolase activity"/>
    <property type="evidence" value="ECO:0007669"/>
    <property type="project" value="UniProtKB-KW"/>
</dbReference>
<keyword evidence="3" id="KW-0378">Hydrolase</keyword>
<dbReference type="InterPro" id="IPR052897">
    <property type="entry name" value="Sec-Metab_Biosynth_Hydrolase"/>
</dbReference>
<evidence type="ECO:0000259" key="2">
    <source>
        <dbReference type="Pfam" id="PF12697"/>
    </source>
</evidence>
<dbReference type="Proteomes" id="UP000095463">
    <property type="component" value="Unassembled WGS sequence"/>
</dbReference>
<dbReference type="OrthoDB" id="9814966at2"/>
<dbReference type="AlphaFoldDB" id="A0A1E5XQ55"/>
<dbReference type="InterPro" id="IPR029058">
    <property type="entry name" value="AB_hydrolase_fold"/>
</dbReference>
<dbReference type="Gene3D" id="3.40.50.1820">
    <property type="entry name" value="alpha/beta hydrolase"/>
    <property type="match status" value="1"/>
</dbReference>